<gene>
    <name evidence="3" type="ORF">EgrG_000520550</name>
</gene>
<sequence>MLAITAVLIFVASTSGDKVPKMWGFRDVGMPSGPSNTMYYEYNDKFETVLVNDSVLGVMTIEGGRCVLSGRYHWGSPCSRGANYANITMQNVTAQKVMEMDEDTLRPRVASTTFFVPRCNFTRPPAGEVDVWTSFPLSRFVKDMPSFTIEFAVRGANYNSAATFDIGAVSLCFWRGTKLLFKGADFCVDMAKDEKADLRIFRGVFQRRSDVTHDSYVFAGDKTVLVVPVDYSQSGTQ</sequence>
<dbReference type="AlphaFoldDB" id="A0A068WT51"/>
<dbReference type="Pfam" id="PF18997">
    <property type="entry name" value="DUF5727"/>
    <property type="match status" value="1"/>
</dbReference>
<name>A0A068WT51_ECHGR</name>
<dbReference type="WBParaSite" id="EgrG_000520550">
    <property type="protein sequence ID" value="EgrG_000520550"/>
    <property type="gene ID" value="EgrG_000520550"/>
</dbReference>
<feature type="chain" id="PRO_5033211709" evidence="1">
    <location>
        <begin position="17"/>
        <end position="237"/>
    </location>
</feature>
<dbReference type="InterPro" id="IPR043785">
    <property type="entry name" value="DUF5727"/>
</dbReference>
<dbReference type="EMBL" id="LK028582">
    <property type="protein sequence ID" value="CDS20858.1"/>
    <property type="molecule type" value="Genomic_DNA"/>
</dbReference>
<reference evidence="3" key="2">
    <citation type="submission" date="2014-06" db="EMBL/GenBank/DDBJ databases">
        <authorList>
            <person name="Aslett M."/>
        </authorList>
    </citation>
    <scope>NUCLEOTIDE SEQUENCE</scope>
</reference>
<feature type="domain" description="DUF5727" evidence="2">
    <location>
        <begin position="59"/>
        <end position="236"/>
    </location>
</feature>
<reference evidence="5" key="3">
    <citation type="submission" date="2020-10" db="UniProtKB">
        <authorList>
            <consortium name="WormBaseParasite"/>
        </authorList>
    </citation>
    <scope>IDENTIFICATION</scope>
</reference>
<accession>A0A068WT51</accession>
<evidence type="ECO:0000313" key="3">
    <source>
        <dbReference type="EMBL" id="CDS20858.1"/>
    </source>
</evidence>
<dbReference type="OrthoDB" id="6255851at2759"/>
<keyword evidence="1" id="KW-0732">Signal</keyword>
<reference evidence="3 4" key="1">
    <citation type="journal article" date="2013" name="Nature">
        <title>The genomes of four tapeworm species reveal adaptations to parasitism.</title>
        <authorList>
            <person name="Tsai I.J."/>
            <person name="Zarowiecki M."/>
            <person name="Holroyd N."/>
            <person name="Garciarrubio A."/>
            <person name="Sanchez-Flores A."/>
            <person name="Brooks K.L."/>
            <person name="Tracey A."/>
            <person name="Bobes R.J."/>
            <person name="Fragoso G."/>
            <person name="Sciutto E."/>
            <person name="Aslett M."/>
            <person name="Beasley H."/>
            <person name="Bennett H.M."/>
            <person name="Cai J."/>
            <person name="Camicia F."/>
            <person name="Clark R."/>
            <person name="Cucher M."/>
            <person name="De Silva N."/>
            <person name="Day T.A."/>
            <person name="Deplazes P."/>
            <person name="Estrada K."/>
            <person name="Fernandez C."/>
            <person name="Holland P.W."/>
            <person name="Hou J."/>
            <person name="Hu S."/>
            <person name="Huckvale T."/>
            <person name="Hung S.S."/>
            <person name="Kamenetzky L."/>
            <person name="Keane J.A."/>
            <person name="Kiss F."/>
            <person name="Koziol U."/>
            <person name="Lambert O."/>
            <person name="Liu K."/>
            <person name="Luo X."/>
            <person name="Luo Y."/>
            <person name="Macchiaroli N."/>
            <person name="Nichol S."/>
            <person name="Paps J."/>
            <person name="Parkinson J."/>
            <person name="Pouchkina-Stantcheva N."/>
            <person name="Riddiford N."/>
            <person name="Rosenzvit M."/>
            <person name="Salinas G."/>
            <person name="Wasmuth J.D."/>
            <person name="Zamanian M."/>
            <person name="Zheng Y."/>
            <person name="Cai X."/>
            <person name="Soberon X."/>
            <person name="Olson P.D."/>
            <person name="Laclette J.P."/>
            <person name="Brehm K."/>
            <person name="Berriman M."/>
            <person name="Garciarrubio A."/>
            <person name="Bobes R.J."/>
            <person name="Fragoso G."/>
            <person name="Sanchez-Flores A."/>
            <person name="Estrada K."/>
            <person name="Cevallos M.A."/>
            <person name="Morett E."/>
            <person name="Gonzalez V."/>
            <person name="Portillo T."/>
            <person name="Ochoa-Leyva A."/>
            <person name="Jose M.V."/>
            <person name="Sciutto E."/>
            <person name="Landa A."/>
            <person name="Jimenez L."/>
            <person name="Valdes V."/>
            <person name="Carrero J.C."/>
            <person name="Larralde C."/>
            <person name="Morales-Montor J."/>
            <person name="Limon-Lason J."/>
            <person name="Soberon X."/>
            <person name="Laclette J.P."/>
        </authorList>
    </citation>
    <scope>NUCLEOTIDE SEQUENCE [LARGE SCALE GENOMIC DNA]</scope>
</reference>
<dbReference type="Proteomes" id="UP000492820">
    <property type="component" value="Unassembled WGS sequence"/>
</dbReference>
<evidence type="ECO:0000313" key="4">
    <source>
        <dbReference type="Proteomes" id="UP000492820"/>
    </source>
</evidence>
<protein>
    <submittedName>
        <fullName evidence="3 5">Diagnostic antigen gp50</fullName>
    </submittedName>
</protein>
<feature type="signal peptide" evidence="1">
    <location>
        <begin position="1"/>
        <end position="16"/>
    </location>
</feature>
<evidence type="ECO:0000259" key="2">
    <source>
        <dbReference type="Pfam" id="PF18997"/>
    </source>
</evidence>
<proteinExistence type="predicted"/>
<evidence type="ECO:0000256" key="1">
    <source>
        <dbReference type="SAM" id="SignalP"/>
    </source>
</evidence>
<organism evidence="3">
    <name type="scientific">Echinococcus granulosus</name>
    <name type="common">Hydatid tapeworm</name>
    <dbReference type="NCBI Taxonomy" id="6210"/>
    <lineage>
        <taxon>Eukaryota</taxon>
        <taxon>Metazoa</taxon>
        <taxon>Spiralia</taxon>
        <taxon>Lophotrochozoa</taxon>
        <taxon>Platyhelminthes</taxon>
        <taxon>Cestoda</taxon>
        <taxon>Eucestoda</taxon>
        <taxon>Cyclophyllidea</taxon>
        <taxon>Taeniidae</taxon>
        <taxon>Echinococcus</taxon>
        <taxon>Echinococcus granulosus group</taxon>
    </lineage>
</organism>
<evidence type="ECO:0000313" key="5">
    <source>
        <dbReference type="WBParaSite" id="EgrG_000520550"/>
    </source>
</evidence>